<dbReference type="STRING" id="112090.W4HCW0"/>
<evidence type="ECO:0000259" key="1">
    <source>
        <dbReference type="Pfam" id="PF24784"/>
    </source>
</evidence>
<protein>
    <recommendedName>
        <fullName evidence="1">Temptin Cys/Cys disulfide domain-containing protein</fullName>
    </recommendedName>
</protein>
<sequence length="140" mass="15133">MKSSFVAACMSAASVLAYDIYRLRIPNGLTTTTDGVSAVGHVNKYGRGRATPFGRDFERLGGKWTQELCEKDSDGDGATNGQELGDPCCTWKVGRPVLKDPTSPGHKNSFTQAQLAALKCTDDTIASREKKQRHGVPDEL</sequence>
<dbReference type="GeneID" id="20802709"/>
<dbReference type="AlphaFoldDB" id="W4HCW0"/>
<dbReference type="Pfam" id="PF24784">
    <property type="entry name" value="Temptin_C"/>
    <property type="match status" value="1"/>
</dbReference>
<dbReference type="PANTHER" id="PTHR34737:SF2">
    <property type="entry name" value="EF-HAND DOMAIN-CONTAINING PROTEIN"/>
    <property type="match status" value="1"/>
</dbReference>
<dbReference type="InterPro" id="IPR057626">
    <property type="entry name" value="S-S_Temptin"/>
</dbReference>
<dbReference type="RefSeq" id="XP_009821826.1">
    <property type="nucleotide sequence ID" value="XM_009823524.1"/>
</dbReference>
<dbReference type="EMBL" id="KI913114">
    <property type="protein sequence ID" value="ETV89426.1"/>
    <property type="molecule type" value="Genomic_DNA"/>
</dbReference>
<dbReference type="PANTHER" id="PTHR34737">
    <property type="entry name" value="EF-HAND DOMAIN-CONTAINING PROTEIN"/>
    <property type="match status" value="1"/>
</dbReference>
<dbReference type="VEuPathDB" id="FungiDB:H257_00713"/>
<evidence type="ECO:0000313" key="2">
    <source>
        <dbReference type="EMBL" id="ETV89426.1"/>
    </source>
</evidence>
<organism evidence="2">
    <name type="scientific">Aphanomyces astaci</name>
    <name type="common">Crayfish plague agent</name>
    <dbReference type="NCBI Taxonomy" id="112090"/>
    <lineage>
        <taxon>Eukaryota</taxon>
        <taxon>Sar</taxon>
        <taxon>Stramenopiles</taxon>
        <taxon>Oomycota</taxon>
        <taxon>Saprolegniomycetes</taxon>
        <taxon>Saprolegniales</taxon>
        <taxon>Verrucalvaceae</taxon>
        <taxon>Aphanomyces</taxon>
    </lineage>
</organism>
<dbReference type="OrthoDB" id="129121at2759"/>
<reference evidence="2" key="1">
    <citation type="submission" date="2013-12" db="EMBL/GenBank/DDBJ databases">
        <title>The Genome Sequence of Aphanomyces astaci APO3.</title>
        <authorList>
            <consortium name="The Broad Institute Genomics Platform"/>
            <person name="Russ C."/>
            <person name="Tyler B."/>
            <person name="van West P."/>
            <person name="Dieguez-Uribeondo J."/>
            <person name="Young S.K."/>
            <person name="Zeng Q."/>
            <person name="Gargeya S."/>
            <person name="Fitzgerald M."/>
            <person name="Abouelleil A."/>
            <person name="Alvarado L."/>
            <person name="Chapman S.B."/>
            <person name="Gainer-Dewar J."/>
            <person name="Goldberg J."/>
            <person name="Griggs A."/>
            <person name="Gujja S."/>
            <person name="Hansen M."/>
            <person name="Howarth C."/>
            <person name="Imamovic A."/>
            <person name="Ireland A."/>
            <person name="Larimer J."/>
            <person name="McCowan C."/>
            <person name="Murphy C."/>
            <person name="Pearson M."/>
            <person name="Poon T.W."/>
            <person name="Priest M."/>
            <person name="Roberts A."/>
            <person name="Saif S."/>
            <person name="Shea T."/>
            <person name="Sykes S."/>
            <person name="Wortman J."/>
            <person name="Nusbaum C."/>
            <person name="Birren B."/>
        </authorList>
    </citation>
    <scope>NUCLEOTIDE SEQUENCE [LARGE SCALE GENOMIC DNA]</scope>
    <source>
        <strain evidence="2">APO3</strain>
    </source>
</reference>
<name>W4HCW0_APHAT</name>
<dbReference type="InterPro" id="IPR055313">
    <property type="entry name" value="Temptin-like"/>
</dbReference>
<proteinExistence type="predicted"/>
<accession>W4HCW0</accession>
<feature type="domain" description="Temptin Cys/Cys disulfide" evidence="1">
    <location>
        <begin position="16"/>
        <end position="104"/>
    </location>
</feature>
<gene>
    <name evidence="2" type="ORF">H257_00713</name>
</gene>